<evidence type="ECO:0000256" key="1">
    <source>
        <dbReference type="ARBA" id="ARBA00022737"/>
    </source>
</evidence>
<keyword evidence="2" id="KW-0040">ANK repeat</keyword>
<feature type="compositionally biased region" description="Basic residues" evidence="3">
    <location>
        <begin position="1115"/>
        <end position="1138"/>
    </location>
</feature>
<evidence type="ECO:0000313" key="4">
    <source>
        <dbReference type="EMBL" id="QHS83081.1"/>
    </source>
</evidence>
<protein>
    <submittedName>
        <fullName evidence="4">Uncharacterized protein</fullName>
    </submittedName>
</protein>
<reference evidence="4" key="1">
    <citation type="journal article" date="2020" name="Nature">
        <title>Giant virus diversity and host interactions through global metagenomics.</title>
        <authorList>
            <person name="Schulz F."/>
            <person name="Roux S."/>
            <person name="Paez-Espino D."/>
            <person name="Jungbluth S."/>
            <person name="Walsh D.A."/>
            <person name="Denef V.J."/>
            <person name="McMahon K.D."/>
            <person name="Konstantinidis K.T."/>
            <person name="Eloe-Fadrosh E.A."/>
            <person name="Kyrpides N.C."/>
            <person name="Woyke T."/>
        </authorList>
    </citation>
    <scope>NUCLEOTIDE SEQUENCE</scope>
    <source>
        <strain evidence="4">GVMAG-S-ERX555943-30</strain>
    </source>
</reference>
<feature type="compositionally biased region" description="Basic residues" evidence="3">
    <location>
        <begin position="494"/>
        <end position="515"/>
    </location>
</feature>
<organism evidence="4">
    <name type="scientific">viral metagenome</name>
    <dbReference type="NCBI Taxonomy" id="1070528"/>
    <lineage>
        <taxon>unclassified sequences</taxon>
        <taxon>metagenomes</taxon>
        <taxon>organismal metagenomes</taxon>
    </lineage>
</organism>
<dbReference type="Pfam" id="PF00023">
    <property type="entry name" value="Ank"/>
    <property type="match status" value="1"/>
</dbReference>
<dbReference type="Gene3D" id="1.25.40.20">
    <property type="entry name" value="Ankyrin repeat-containing domain"/>
    <property type="match status" value="8"/>
</dbReference>
<feature type="region of interest" description="Disordered" evidence="3">
    <location>
        <begin position="1114"/>
        <end position="1140"/>
    </location>
</feature>
<name>A0A6C0AUX0_9ZZZZ</name>
<dbReference type="SMART" id="SM00248">
    <property type="entry name" value="ANK"/>
    <property type="match status" value="26"/>
</dbReference>
<proteinExistence type="predicted"/>
<dbReference type="PROSITE" id="PS50088">
    <property type="entry name" value="ANK_REPEAT"/>
    <property type="match status" value="18"/>
</dbReference>
<dbReference type="PROSITE" id="PS50297">
    <property type="entry name" value="ANK_REP_REGION"/>
    <property type="match status" value="13"/>
</dbReference>
<evidence type="ECO:0000256" key="3">
    <source>
        <dbReference type="SAM" id="MobiDB-lite"/>
    </source>
</evidence>
<dbReference type="InterPro" id="IPR036770">
    <property type="entry name" value="Ankyrin_rpt-contain_sf"/>
</dbReference>
<sequence>MVKKQSKIKKISKKRISRRNKKIIQKGGNQDLINVISDPDKTPEQITLEVRELVHDTSSKLKDKPIDLDKQDEYGRTSLYIASEKGNADVVKLLVDAGANVNKRDKNENSPLHIASYMGHIDVLKVLLSVDNIDVNVREKTGVRPIQFAAGYGHLGAVEALLTHPDINVNGDGNNVHISKKRLNPLFYALINNHIDIVKALIKHPKINLEDGGHHRETALGFASREGMLDIVIALLENGADVESDSEFTKPLCIASENGHVDVVRALLKQGANHKVICTLQETPLYIASEKGYVDVVNALLEVDSSEDYINKTTVSKMTPLHIASENGHADVVRSLLCEGAEVNPLDMIGNSPLFFASKNRHADVVNVLLSHPDIRVSAGRRLDGKTVVSVAAEKKGGPDESDELVERLMHEFILEVPNYGKLQAGKDRTLPEWRKAVERRGLAEVVVKGRSHQPYTVITEDDSGETKQELVEGKQLPLGFGCRKGAIGEFIGGKRKTKKSKAKKDSKKRSSRRNKTQEGGNQELITAADRGNEDDVRKLLMTVDPNFMNSNNVTPLMLASWRGNLNIVRMLLDHGANVNTPNSNFNPLNEAAISGHIDVVNELLDRGADPTWVDMFGLGILERVNTETNNPEMVELLIRKGILNGYTREHAERDGVLEQYQERINTEREIASEVVRDATPMLPLDLGHPRGPIRDFIGGKRKTKRSKAKKGPKNRVSRRNKIQEGGSQELIDAVVRNDTNTVYNILNTGVNVNYMNYTGSTPLLVAVRRGNLDIVRLLLDYGAMLQAPGSNFNALKEAAMSGHIHVVNELLDRGANPGWVDMFGKGIVERVNTESRLNLNAVKRMEMVDLLIRKGIPQYTREDAERDGVLAQYDQIVLERRALPMVVRDASSLPMDFGHPKGPIGSYFGRHFGHFGGKRKTKRVSRRNKTQEGGSQSLINAVMRNDMDSVYNFLNTPGVDVNYTNNNGVSPLIFASWRGYLNIVRLLLDYGAIVQTPNSNVNALGEAAISGHIHVVNELLDRGADPEWPERVDMFGKSIVERVKNNPEMVDLLIRKGIPRYTRQNAERDGVLAQYDQIYLELRALSTVVRDTTNLPLNFGNREGPIGSYFGRFGGKRKTKRSKAKKGPKNRVSRRNKTQAGGTQTLINAVVRNDNDMVTNILKTGVDVNYTNNNGVTPLIVACRNGNLDIVRLLLDYGAMLQAPGSNFNALKEAAMSGHIHVVNELLDRGANPGWVDMFGMGIVERVKNNPEMVYLLIRKGTPQYTREDAERDGVLEQYNQIIMERRAASSVVRQVNPQLPLDVGYDIRGYIGGKRKTKRISRRNKTQAGGDNETEDEMLARVQKIYDEDRDINELNKADRKGKTLLHYASEKGYSSVVEDLIQYKAVEINKIRKETGKTALHYASENGHWKVVEILLNEDDIDVNIQDKKGKTALHYASENGHGKVVEILFTADKYIDVNIQDKKGKTPLHYAYDKGDEVAIGELRIAGAKEDIVDIAGNVPVYYSLIDHNKVIKNILSHGDAINAPSHN</sequence>
<dbReference type="PRINTS" id="PR01415">
    <property type="entry name" value="ANKYRIN"/>
</dbReference>
<dbReference type="InterPro" id="IPR002110">
    <property type="entry name" value="Ankyrin_rpt"/>
</dbReference>
<feature type="region of interest" description="Disordered" evidence="3">
    <location>
        <begin position="494"/>
        <end position="530"/>
    </location>
</feature>
<feature type="compositionally biased region" description="Basic residues" evidence="3">
    <location>
        <begin position="700"/>
        <end position="721"/>
    </location>
</feature>
<feature type="region of interest" description="Disordered" evidence="3">
    <location>
        <begin position="694"/>
        <end position="724"/>
    </location>
</feature>
<keyword evidence="1" id="KW-0677">Repeat</keyword>
<dbReference type="PANTHER" id="PTHR24198:SF165">
    <property type="entry name" value="ANKYRIN REPEAT-CONTAINING PROTEIN-RELATED"/>
    <property type="match status" value="1"/>
</dbReference>
<dbReference type="PANTHER" id="PTHR24198">
    <property type="entry name" value="ANKYRIN REPEAT AND PROTEIN KINASE DOMAIN-CONTAINING PROTEIN"/>
    <property type="match status" value="1"/>
</dbReference>
<dbReference type="Pfam" id="PF12796">
    <property type="entry name" value="Ank_2"/>
    <property type="match status" value="8"/>
</dbReference>
<evidence type="ECO:0000256" key="2">
    <source>
        <dbReference type="ARBA" id="ARBA00023043"/>
    </source>
</evidence>
<accession>A0A6C0AUX0</accession>
<dbReference type="SUPFAM" id="SSF48403">
    <property type="entry name" value="Ankyrin repeat"/>
    <property type="match status" value="5"/>
</dbReference>
<dbReference type="EMBL" id="MN738749">
    <property type="protein sequence ID" value="QHS83081.1"/>
    <property type="molecule type" value="Genomic_DNA"/>
</dbReference>